<comment type="caution">
    <text evidence="5">The sequence shown here is derived from an EMBL/GenBank/DDBJ whole genome shotgun (WGS) entry which is preliminary data.</text>
</comment>
<keyword evidence="2" id="KW-0238">DNA-binding</keyword>
<feature type="domain" description="HTH araC/xylS-type" evidence="4">
    <location>
        <begin position="195"/>
        <end position="293"/>
    </location>
</feature>
<evidence type="ECO:0000256" key="2">
    <source>
        <dbReference type="ARBA" id="ARBA00023125"/>
    </source>
</evidence>
<dbReference type="PANTHER" id="PTHR46796:SF6">
    <property type="entry name" value="ARAC SUBFAMILY"/>
    <property type="match status" value="1"/>
</dbReference>
<dbReference type="Gene3D" id="1.10.10.60">
    <property type="entry name" value="Homeodomain-like"/>
    <property type="match status" value="2"/>
</dbReference>
<dbReference type="Pfam" id="PF12833">
    <property type="entry name" value="HTH_18"/>
    <property type="match status" value="1"/>
</dbReference>
<geneLocation type="plasmid" evidence="5">
    <name>unnamed3</name>
</geneLocation>
<dbReference type="PROSITE" id="PS00041">
    <property type="entry name" value="HTH_ARAC_FAMILY_1"/>
    <property type="match status" value="1"/>
</dbReference>
<dbReference type="SUPFAM" id="SSF46689">
    <property type="entry name" value="Homeodomain-like"/>
    <property type="match status" value="2"/>
</dbReference>
<accession>A0AAE2RB34</accession>
<evidence type="ECO:0000256" key="3">
    <source>
        <dbReference type="ARBA" id="ARBA00023163"/>
    </source>
</evidence>
<organism evidence="5 6">
    <name type="scientific">Agrobacterium vitis</name>
    <name type="common">Rhizobium vitis</name>
    <dbReference type="NCBI Taxonomy" id="373"/>
    <lineage>
        <taxon>Bacteria</taxon>
        <taxon>Pseudomonadati</taxon>
        <taxon>Pseudomonadota</taxon>
        <taxon>Alphaproteobacteria</taxon>
        <taxon>Hyphomicrobiales</taxon>
        <taxon>Rhizobiaceae</taxon>
        <taxon>Rhizobium/Agrobacterium group</taxon>
        <taxon>Agrobacterium</taxon>
    </lineage>
</organism>
<dbReference type="AlphaFoldDB" id="A0AAE2RB34"/>
<dbReference type="PRINTS" id="PR00032">
    <property type="entry name" value="HTHARAC"/>
</dbReference>
<dbReference type="GO" id="GO:0043565">
    <property type="term" value="F:sequence-specific DNA binding"/>
    <property type="evidence" value="ECO:0007669"/>
    <property type="project" value="InterPro"/>
</dbReference>
<dbReference type="InterPro" id="IPR011051">
    <property type="entry name" value="RmlC_Cupin_sf"/>
</dbReference>
<dbReference type="GO" id="GO:0003700">
    <property type="term" value="F:DNA-binding transcription factor activity"/>
    <property type="evidence" value="ECO:0007669"/>
    <property type="project" value="InterPro"/>
</dbReference>
<name>A0AAE2RB34_AGRVI</name>
<dbReference type="SUPFAM" id="SSF51182">
    <property type="entry name" value="RmlC-like cupins"/>
    <property type="match status" value="1"/>
</dbReference>
<keyword evidence="3" id="KW-0804">Transcription</keyword>
<evidence type="ECO:0000256" key="1">
    <source>
        <dbReference type="ARBA" id="ARBA00023015"/>
    </source>
</evidence>
<gene>
    <name evidence="5" type="ORF">IEI95_009305</name>
</gene>
<evidence type="ECO:0000259" key="4">
    <source>
        <dbReference type="PROSITE" id="PS01124"/>
    </source>
</evidence>
<keyword evidence="1" id="KW-0805">Transcription regulation</keyword>
<sequence>MLGHSVDKYVTGSMLETSNAHGWTNMLAERWSHAPGELPSLVPRETEIAILLRGRSVVDRIGGGMRQYTQAKPGTIWLCPAGIEEEFINVTESIDDCLHIFLSGQPFDETILREHDLDPARVELRYESIASDPFIEFIATEILKEMAEESPAGRLLMETLAISLSAHLIKRYSATDLRPKPSSAQDRPLDQKRLSRVKDYIDAHLENDFTVVDLATIACMSVAHFARSFRAATGKTPHNYVRDLRLELAKQRLTRDDSHIAEIAFAAGFSSQANFTKAFRSATGLTPAKFRVMTALRTPQRNKN</sequence>
<keyword evidence="5" id="KW-0614">Plasmid</keyword>
<dbReference type="PROSITE" id="PS01124">
    <property type="entry name" value="HTH_ARAC_FAMILY_2"/>
    <property type="match status" value="1"/>
</dbReference>
<dbReference type="Proteomes" id="UP000655037">
    <property type="component" value="Unassembled WGS sequence"/>
</dbReference>
<evidence type="ECO:0000313" key="5">
    <source>
        <dbReference type="EMBL" id="MBF2714419.1"/>
    </source>
</evidence>
<dbReference type="PANTHER" id="PTHR46796">
    <property type="entry name" value="HTH-TYPE TRANSCRIPTIONAL ACTIVATOR RHAS-RELATED"/>
    <property type="match status" value="1"/>
</dbReference>
<dbReference type="InterPro" id="IPR018060">
    <property type="entry name" value="HTH_AraC"/>
</dbReference>
<dbReference type="EMBL" id="JACXXJ020000004">
    <property type="protein sequence ID" value="MBF2714419.1"/>
    <property type="molecule type" value="Genomic_DNA"/>
</dbReference>
<proteinExistence type="predicted"/>
<dbReference type="InterPro" id="IPR009057">
    <property type="entry name" value="Homeodomain-like_sf"/>
</dbReference>
<evidence type="ECO:0000313" key="6">
    <source>
        <dbReference type="Proteomes" id="UP000655037"/>
    </source>
</evidence>
<dbReference type="InterPro" id="IPR050204">
    <property type="entry name" value="AraC_XylS_family_regulators"/>
</dbReference>
<dbReference type="InterPro" id="IPR020449">
    <property type="entry name" value="Tscrpt_reg_AraC-type_HTH"/>
</dbReference>
<dbReference type="SMART" id="SM00342">
    <property type="entry name" value="HTH_ARAC"/>
    <property type="match status" value="1"/>
</dbReference>
<dbReference type="RefSeq" id="WP_156534394.1">
    <property type="nucleotide sequence ID" value="NZ_JACXXJ020000004.1"/>
</dbReference>
<reference evidence="5" key="1">
    <citation type="submission" date="2020-11" db="EMBL/GenBank/DDBJ databases">
        <title>Agrobacterium vitis strain K377 genome.</title>
        <authorList>
            <person name="Xi H."/>
        </authorList>
    </citation>
    <scope>NUCLEOTIDE SEQUENCE</scope>
    <source>
        <strain evidence="5">K377</strain>
        <plasmid evidence="5">unnamed3</plasmid>
    </source>
</reference>
<protein>
    <submittedName>
        <fullName evidence="5">Helix-turn-helix transcriptional regulator</fullName>
    </submittedName>
</protein>
<dbReference type="InterPro" id="IPR018062">
    <property type="entry name" value="HTH_AraC-typ_CS"/>
</dbReference>